<dbReference type="SUPFAM" id="SSF54001">
    <property type="entry name" value="Cysteine proteinases"/>
    <property type="match status" value="1"/>
</dbReference>
<dbReference type="SMART" id="SM00230">
    <property type="entry name" value="CysPc"/>
    <property type="match status" value="1"/>
</dbReference>
<evidence type="ECO:0000259" key="11">
    <source>
        <dbReference type="PROSITE" id="PS50222"/>
    </source>
</evidence>
<feature type="active site" evidence="8 9">
    <location>
        <position position="123"/>
    </location>
</feature>
<dbReference type="Pfam" id="PF13405">
    <property type="entry name" value="EF-hand_6"/>
    <property type="match status" value="1"/>
</dbReference>
<dbReference type="CDD" id="cd00044">
    <property type="entry name" value="CysPc"/>
    <property type="match status" value="1"/>
</dbReference>
<dbReference type="PANTHER" id="PTHR10183">
    <property type="entry name" value="CALPAIN"/>
    <property type="match status" value="1"/>
</dbReference>
<dbReference type="Gene3D" id="3.90.70.10">
    <property type="entry name" value="Cysteine proteinases"/>
    <property type="match status" value="1"/>
</dbReference>
<feature type="domain" description="EF-hand" evidence="11">
    <location>
        <begin position="640"/>
        <end position="675"/>
    </location>
</feature>
<dbReference type="Gene3D" id="2.60.120.380">
    <property type="match status" value="1"/>
</dbReference>
<evidence type="ECO:0000313" key="12">
    <source>
        <dbReference type="EMBL" id="CAL5134666.1"/>
    </source>
</evidence>
<dbReference type="InterPro" id="IPR033883">
    <property type="entry name" value="C2_III"/>
</dbReference>
<keyword evidence="3" id="KW-0479">Metal-binding</keyword>
<evidence type="ECO:0000256" key="5">
    <source>
        <dbReference type="ARBA" id="ARBA00022801"/>
    </source>
</evidence>
<protein>
    <recommendedName>
        <fullName evidence="14">Calpain-B</fullName>
    </recommendedName>
</protein>
<feature type="domain" description="Calpain catalytic" evidence="10">
    <location>
        <begin position="67"/>
        <end position="378"/>
    </location>
</feature>
<feature type="active site" evidence="8 9">
    <location>
        <position position="318"/>
    </location>
</feature>
<dbReference type="InterPro" id="IPR038765">
    <property type="entry name" value="Papain-like_cys_pep_sf"/>
</dbReference>
<dbReference type="SMART" id="SM00054">
    <property type="entry name" value="EFh"/>
    <property type="match status" value="2"/>
</dbReference>
<dbReference type="InterPro" id="IPR000169">
    <property type="entry name" value="Pept_cys_AS"/>
</dbReference>
<dbReference type="Gene3D" id="1.10.238.10">
    <property type="entry name" value="EF-hand"/>
    <property type="match status" value="1"/>
</dbReference>
<dbReference type="Pfam" id="PF01067">
    <property type="entry name" value="Calpain_III"/>
    <property type="match status" value="1"/>
</dbReference>
<dbReference type="PROSITE" id="PS50222">
    <property type="entry name" value="EF_HAND_2"/>
    <property type="match status" value="1"/>
</dbReference>
<dbReference type="InterPro" id="IPR011992">
    <property type="entry name" value="EF-hand-dom_pair"/>
</dbReference>
<reference evidence="12" key="1">
    <citation type="submission" date="2024-06" db="EMBL/GenBank/DDBJ databases">
        <authorList>
            <person name="Liu X."/>
            <person name="Lenzi L."/>
            <person name="Haldenby T S."/>
            <person name="Uol C."/>
        </authorList>
    </citation>
    <scope>NUCLEOTIDE SEQUENCE</scope>
</reference>
<dbReference type="InterPro" id="IPR022682">
    <property type="entry name" value="Calpain_domain_III"/>
</dbReference>
<accession>A0AAV2TF59</accession>
<evidence type="ECO:0000256" key="7">
    <source>
        <dbReference type="ARBA" id="ARBA00022837"/>
    </source>
</evidence>
<dbReference type="PANTHER" id="PTHR10183:SF433">
    <property type="entry name" value="CALPAIN-A-RELATED"/>
    <property type="match status" value="1"/>
</dbReference>
<dbReference type="AlphaFoldDB" id="A0AAV2TF59"/>
<dbReference type="CDD" id="cd16196">
    <property type="entry name" value="EFh_PEF_CalpA_B"/>
    <property type="match status" value="1"/>
</dbReference>
<evidence type="ECO:0000256" key="6">
    <source>
        <dbReference type="ARBA" id="ARBA00022807"/>
    </source>
</evidence>
<dbReference type="InterPro" id="IPR036213">
    <property type="entry name" value="Calpain_III_sf"/>
</dbReference>
<dbReference type="CDD" id="cd00214">
    <property type="entry name" value="Calpain_III"/>
    <property type="match status" value="1"/>
</dbReference>
<dbReference type="SUPFAM" id="SSF47473">
    <property type="entry name" value="EF-hand"/>
    <property type="match status" value="1"/>
</dbReference>
<gene>
    <name evidence="12" type="ORF">CDAUBV1_LOCUS8521</name>
</gene>
<evidence type="ECO:0000256" key="1">
    <source>
        <dbReference type="ARBA" id="ARBA00007623"/>
    </source>
</evidence>
<dbReference type="FunFam" id="3.90.70.10:FF:000001">
    <property type="entry name" value="Calpain-1 catalytic subunit"/>
    <property type="match status" value="1"/>
</dbReference>
<dbReference type="InterPro" id="IPR022683">
    <property type="entry name" value="Calpain_III"/>
</dbReference>
<name>A0AAV2TF59_CALDB</name>
<keyword evidence="6 9" id="KW-0788">Thiol protease</keyword>
<dbReference type="PROSITE" id="PS50203">
    <property type="entry name" value="CALPAIN_CAT"/>
    <property type="match status" value="1"/>
</dbReference>
<dbReference type="SMART" id="SM00720">
    <property type="entry name" value="calpain_III"/>
    <property type="match status" value="1"/>
</dbReference>
<dbReference type="GO" id="GO:0004198">
    <property type="term" value="F:calcium-dependent cysteine-type endopeptidase activity"/>
    <property type="evidence" value="ECO:0007669"/>
    <property type="project" value="InterPro"/>
</dbReference>
<dbReference type="InterPro" id="IPR022684">
    <property type="entry name" value="Calpain_cysteine_protease"/>
</dbReference>
<evidence type="ECO:0000256" key="3">
    <source>
        <dbReference type="ARBA" id="ARBA00022723"/>
    </source>
</evidence>
<keyword evidence="2 9" id="KW-0645">Protease</keyword>
<evidence type="ECO:0000256" key="2">
    <source>
        <dbReference type="ARBA" id="ARBA00022670"/>
    </source>
</evidence>
<dbReference type="InterPro" id="IPR002048">
    <property type="entry name" value="EF_hand_dom"/>
</dbReference>
<evidence type="ECO:0000256" key="8">
    <source>
        <dbReference type="PIRSR" id="PIRSR622684-1"/>
    </source>
</evidence>
<dbReference type="GO" id="GO:0005737">
    <property type="term" value="C:cytoplasm"/>
    <property type="evidence" value="ECO:0007669"/>
    <property type="project" value="TreeGrafter"/>
</dbReference>
<evidence type="ECO:0000259" key="10">
    <source>
        <dbReference type="PROSITE" id="PS50203"/>
    </source>
</evidence>
<dbReference type="GO" id="GO:0005509">
    <property type="term" value="F:calcium ion binding"/>
    <property type="evidence" value="ECO:0007669"/>
    <property type="project" value="InterPro"/>
</dbReference>
<dbReference type="Proteomes" id="UP001497525">
    <property type="component" value="Unassembled WGS sequence"/>
</dbReference>
<dbReference type="FunFam" id="2.60.120.380:FF:000001">
    <property type="entry name" value="Calpain-1 catalytic subunit"/>
    <property type="match status" value="1"/>
</dbReference>
<dbReference type="PRINTS" id="PR00704">
    <property type="entry name" value="CALPAIN"/>
</dbReference>
<evidence type="ECO:0000256" key="9">
    <source>
        <dbReference type="PROSITE-ProRule" id="PRU00239"/>
    </source>
</evidence>
<keyword evidence="5 9" id="KW-0378">Hydrolase</keyword>
<comment type="similarity">
    <text evidence="1">Belongs to the peptidase C2 family.</text>
</comment>
<dbReference type="GO" id="GO:0006508">
    <property type="term" value="P:proteolysis"/>
    <property type="evidence" value="ECO:0007669"/>
    <property type="project" value="UniProtKB-KW"/>
</dbReference>
<comment type="caution">
    <text evidence="12">The sequence shown here is derived from an EMBL/GenBank/DDBJ whole genome shotgun (WGS) entry which is preliminary data.</text>
</comment>
<keyword evidence="4" id="KW-0677">Repeat</keyword>
<sequence>MATAVRLRRPNLNMNLDRRSEYESARLRRQLDGLTVMQARVHKSTSLESSCEWYARQVHNQMVLQELFRDPFMPANDSSICGPQARSSSSYQWLRPHELTSDPKFIIDGISRFDVEQGEIGDCWLLAALSSLSMHPELLEKVVPPGQSFESSPERSGRSFPYCGMFWFRFWQFGDWVDVVVDDQLPTRNGGLAFMHSSNRNEFWSALLEKAYAKLAGSYQALRGGSTAEAMEDFTGGLTELVNLGEQTPPKLFTIMQRAHSRSSLMACSIDAPPGQIEAEGDMGLIVGHAYAVTDVRQIKHVHSANPIPRVDLVRLRNPWGNDKEWYGPWSDKSKEWRSVSAIERERIGLVFDNDGEFWMSFEDFVRYFSHVEFCHLGPETAEFGRSTVMSSRTRRRWEMTREEGEWVRYATAGGCRNFINTFHLNPQYRVQVIDPDENDDDNTGTIIVGLMQKGRRQAFQEPHTIGYAIYRLTNKLRDERILGKTFFLKNSSVTRSPAFINTREICGRHKLIPGEYVIIPSTFEPNQEAKFLLRIFSERACESNVLDEATDIVIDRSLIPSKPEAEAILTAKLHDAFNKVSGNSGEIGATELRDILNAAFTKDIPFDGFSRETARSMIALMDTDLNGTLDFPEFKKLWSDLRLWQTIFKEYDRDKSGTFDAFELRCLMRSLGFRVSTRVLNAIVSRYSTPDGRIYFDDYILLLVRLATVFDTYNAQEQLTDGRAAFELEDFMRSVIYI</sequence>
<keyword evidence="7" id="KW-0106">Calcium</keyword>
<evidence type="ECO:0000313" key="13">
    <source>
        <dbReference type="Proteomes" id="UP001497525"/>
    </source>
</evidence>
<feature type="active site" evidence="8 9">
    <location>
        <position position="289"/>
    </location>
</feature>
<evidence type="ECO:0000256" key="4">
    <source>
        <dbReference type="ARBA" id="ARBA00022737"/>
    </source>
</evidence>
<dbReference type="Pfam" id="PF00648">
    <property type="entry name" value="Peptidase_C2"/>
    <property type="match status" value="1"/>
</dbReference>
<dbReference type="PROSITE" id="PS00139">
    <property type="entry name" value="THIOL_PROTEASE_CYS"/>
    <property type="match status" value="1"/>
</dbReference>
<dbReference type="EMBL" id="CAXLJL010000218">
    <property type="protein sequence ID" value="CAL5134666.1"/>
    <property type="molecule type" value="Genomic_DNA"/>
</dbReference>
<dbReference type="SUPFAM" id="SSF49758">
    <property type="entry name" value="Calpain large subunit, middle domain (domain III)"/>
    <property type="match status" value="1"/>
</dbReference>
<organism evidence="12 13">
    <name type="scientific">Calicophoron daubneyi</name>
    <name type="common">Rumen fluke</name>
    <name type="synonym">Paramphistomum daubneyi</name>
    <dbReference type="NCBI Taxonomy" id="300641"/>
    <lineage>
        <taxon>Eukaryota</taxon>
        <taxon>Metazoa</taxon>
        <taxon>Spiralia</taxon>
        <taxon>Lophotrochozoa</taxon>
        <taxon>Platyhelminthes</taxon>
        <taxon>Trematoda</taxon>
        <taxon>Digenea</taxon>
        <taxon>Plagiorchiida</taxon>
        <taxon>Pronocephalata</taxon>
        <taxon>Paramphistomoidea</taxon>
        <taxon>Paramphistomidae</taxon>
        <taxon>Calicophoron</taxon>
    </lineage>
</organism>
<proteinExistence type="inferred from homology"/>
<evidence type="ECO:0008006" key="14">
    <source>
        <dbReference type="Google" id="ProtNLM"/>
    </source>
</evidence>
<dbReference type="InterPro" id="IPR001300">
    <property type="entry name" value="Peptidase_C2_calpain_cat"/>
</dbReference>